<dbReference type="SUPFAM" id="SSF103473">
    <property type="entry name" value="MFS general substrate transporter"/>
    <property type="match status" value="1"/>
</dbReference>
<organism evidence="10 11">
    <name type="scientific">Cytospora schulzeri</name>
    <dbReference type="NCBI Taxonomy" id="448051"/>
    <lineage>
        <taxon>Eukaryota</taxon>
        <taxon>Fungi</taxon>
        <taxon>Dikarya</taxon>
        <taxon>Ascomycota</taxon>
        <taxon>Pezizomycotina</taxon>
        <taxon>Sordariomycetes</taxon>
        <taxon>Sordariomycetidae</taxon>
        <taxon>Diaporthales</taxon>
        <taxon>Cytosporaceae</taxon>
        <taxon>Cytospora</taxon>
    </lineage>
</organism>
<comment type="similarity">
    <text evidence="2">Belongs to the major facilitator superfamily. Monocarboxylate porter (TC 2.A.1.13) family.</text>
</comment>
<reference evidence="10 11" key="1">
    <citation type="submission" date="2015-09" db="EMBL/GenBank/DDBJ databases">
        <title>Host preference determinants of Valsa canker pathogens revealed by comparative genomics.</title>
        <authorList>
            <person name="Yin Z."/>
            <person name="Huang L."/>
        </authorList>
    </citation>
    <scope>NUCLEOTIDE SEQUENCE [LARGE SCALE GENOMIC DNA]</scope>
    <source>
        <strain evidence="10 11">03-1</strain>
    </source>
</reference>
<evidence type="ECO:0000256" key="7">
    <source>
        <dbReference type="SAM" id="MobiDB-lite"/>
    </source>
</evidence>
<keyword evidence="4 8" id="KW-0812">Transmembrane</keyword>
<feature type="transmembrane region" description="Helical" evidence="8">
    <location>
        <begin position="37"/>
        <end position="59"/>
    </location>
</feature>
<feature type="transmembrane region" description="Helical" evidence="8">
    <location>
        <begin position="71"/>
        <end position="90"/>
    </location>
</feature>
<protein>
    <recommendedName>
        <fullName evidence="9">Major facilitator superfamily (MFS) profile domain-containing protein</fullName>
    </recommendedName>
</protein>
<keyword evidence="5 8" id="KW-1133">Transmembrane helix</keyword>
<proteinExistence type="inferred from homology"/>
<dbReference type="Gene3D" id="1.20.1250.20">
    <property type="entry name" value="MFS general substrate transporter like domains"/>
    <property type="match status" value="2"/>
</dbReference>
<feature type="transmembrane region" description="Helical" evidence="8">
    <location>
        <begin position="96"/>
        <end position="116"/>
    </location>
</feature>
<dbReference type="OrthoDB" id="5667at2759"/>
<comment type="subcellular location">
    <subcellularLocation>
        <location evidence="1">Membrane</location>
        <topology evidence="1">Multi-pass membrane protein</topology>
    </subcellularLocation>
</comment>
<feature type="region of interest" description="Disordered" evidence="7">
    <location>
        <begin position="1"/>
        <end position="25"/>
    </location>
</feature>
<evidence type="ECO:0000259" key="9">
    <source>
        <dbReference type="PROSITE" id="PS50850"/>
    </source>
</evidence>
<dbReference type="InterPro" id="IPR050327">
    <property type="entry name" value="Proton-linked_MCT"/>
</dbReference>
<feature type="transmembrane region" description="Helical" evidence="8">
    <location>
        <begin position="358"/>
        <end position="379"/>
    </location>
</feature>
<dbReference type="EMBL" id="LKEA01000019">
    <property type="protein sequence ID" value="ROW01246.1"/>
    <property type="molecule type" value="Genomic_DNA"/>
</dbReference>
<feature type="domain" description="Major facilitator superfamily (MFS) profile" evidence="9">
    <location>
        <begin position="204"/>
        <end position="393"/>
    </location>
</feature>
<feature type="transmembrane region" description="Helical" evidence="8">
    <location>
        <begin position="201"/>
        <end position="227"/>
    </location>
</feature>
<dbReference type="Proteomes" id="UP000283895">
    <property type="component" value="Unassembled WGS sequence"/>
</dbReference>
<feature type="compositionally biased region" description="Polar residues" evidence="7">
    <location>
        <begin position="1"/>
        <end position="13"/>
    </location>
</feature>
<evidence type="ECO:0000256" key="4">
    <source>
        <dbReference type="ARBA" id="ARBA00022692"/>
    </source>
</evidence>
<dbReference type="PANTHER" id="PTHR11360">
    <property type="entry name" value="MONOCARBOXYLATE TRANSPORTER"/>
    <property type="match status" value="1"/>
</dbReference>
<feature type="transmembrane region" description="Helical" evidence="8">
    <location>
        <begin position="332"/>
        <end position="352"/>
    </location>
</feature>
<evidence type="ECO:0000313" key="11">
    <source>
        <dbReference type="Proteomes" id="UP000283895"/>
    </source>
</evidence>
<evidence type="ECO:0000313" key="10">
    <source>
        <dbReference type="EMBL" id="ROW01246.1"/>
    </source>
</evidence>
<evidence type="ECO:0000256" key="2">
    <source>
        <dbReference type="ARBA" id="ARBA00006727"/>
    </source>
</evidence>
<dbReference type="InterPro" id="IPR011701">
    <property type="entry name" value="MFS"/>
</dbReference>
<evidence type="ECO:0000256" key="8">
    <source>
        <dbReference type="SAM" id="Phobius"/>
    </source>
</evidence>
<dbReference type="PROSITE" id="PS50850">
    <property type="entry name" value="MFS"/>
    <property type="match status" value="1"/>
</dbReference>
<keyword evidence="6 8" id="KW-0472">Membrane</keyword>
<evidence type="ECO:0000256" key="1">
    <source>
        <dbReference type="ARBA" id="ARBA00004141"/>
    </source>
</evidence>
<dbReference type="GO" id="GO:0016020">
    <property type="term" value="C:membrane"/>
    <property type="evidence" value="ECO:0007669"/>
    <property type="project" value="UniProtKB-SubCell"/>
</dbReference>
<feature type="transmembrane region" description="Helical" evidence="8">
    <location>
        <begin position="160"/>
        <end position="180"/>
    </location>
</feature>
<keyword evidence="3" id="KW-0813">Transport</keyword>
<feature type="transmembrane region" description="Helical" evidence="8">
    <location>
        <begin position="239"/>
        <end position="257"/>
    </location>
</feature>
<dbReference type="Pfam" id="PF07690">
    <property type="entry name" value="MFS_1"/>
    <property type="match status" value="1"/>
</dbReference>
<feature type="transmembrane region" description="Helical" evidence="8">
    <location>
        <begin position="295"/>
        <end position="320"/>
    </location>
</feature>
<keyword evidence="11" id="KW-1185">Reference proteome</keyword>
<gene>
    <name evidence="10" type="ORF">VMCG_05894</name>
</gene>
<comment type="caution">
    <text evidence="10">The sequence shown here is derived from an EMBL/GenBank/DDBJ whole genome shotgun (WGS) entry which is preliminary data.</text>
</comment>
<dbReference type="InterPro" id="IPR036259">
    <property type="entry name" value="MFS_trans_sf"/>
</dbReference>
<evidence type="ECO:0000256" key="3">
    <source>
        <dbReference type="ARBA" id="ARBA00022448"/>
    </source>
</evidence>
<evidence type="ECO:0000256" key="6">
    <source>
        <dbReference type="ARBA" id="ARBA00023136"/>
    </source>
</evidence>
<dbReference type="PANTHER" id="PTHR11360:SF224">
    <property type="entry name" value="MAJOR FACILITATOR SUPERFAMILY (MFS) PROFILE DOMAIN-CONTAINING PROTEIN-RELATED"/>
    <property type="match status" value="1"/>
</dbReference>
<dbReference type="GO" id="GO:0022857">
    <property type="term" value="F:transmembrane transporter activity"/>
    <property type="evidence" value="ECO:0007669"/>
    <property type="project" value="InterPro"/>
</dbReference>
<name>A0A423WCW3_9PEZI</name>
<dbReference type="AlphaFoldDB" id="A0A423WCW3"/>
<sequence>MESSEPSPSTNLVPESKEAPGLPKSTPDPDVFPDGGFQAWLCIAGGWCTVFSSFGWGLLSGKLSDSYGPRWPLLLGSFMHVFGLMMVSISTEYYQIFLAQCVCSGIGTSFLFYPTIAAAGSWFKRHRALAFGIMVSGSSMGGVILPIMVSHLIETVGFGWSMRITAFLILGLLIFGNIAVRSRLPPNSTPFVLKEYLVPFLEVPYLLLALGSLFVYLGAFLPFNFIIVQAKAAGIPPYLTEYLVPITNAASIFGRIFPAHLGDVYGVFNVCIVFTLFSGIISLALWLPAESTGPIIAFAVLYGFSSGLTLAIIPALVASISDIRKLGFRVGTLYAFSSFGALFGSPIAGAIVTSQDGGYSGLRIFCGVMLITGGILIILSRIRLVGPGLLVKK</sequence>
<accession>A0A423WCW3</accession>
<feature type="transmembrane region" description="Helical" evidence="8">
    <location>
        <begin position="264"/>
        <end position="289"/>
    </location>
</feature>
<dbReference type="InterPro" id="IPR020846">
    <property type="entry name" value="MFS_dom"/>
</dbReference>
<evidence type="ECO:0000256" key="5">
    <source>
        <dbReference type="ARBA" id="ARBA00022989"/>
    </source>
</evidence>
<feature type="transmembrane region" description="Helical" evidence="8">
    <location>
        <begin position="128"/>
        <end position="148"/>
    </location>
</feature>